<keyword evidence="4" id="KW-1185">Reference proteome</keyword>
<sequence length="151" mass="16045">MGLFSSKSHPNHGLSIIAKNCKVVGDIDLEGDIQIDGFGEGNITQANAVVISASGHFRGTIHAKHITINGLIEGQCDADAIDILSQGKMKGVLNTEQLTIEKGGLLAGENRATLLTDTVVPLPEQNRAETKQDPDAHHTDHKTRSSSSKKS</sequence>
<protein>
    <recommendedName>
        <fullName evidence="5">Polymer-forming cytoskeletal protein</fullName>
    </recommendedName>
</protein>
<dbReference type="EMBL" id="MUFR01000008">
    <property type="protein sequence ID" value="OOF34709.1"/>
    <property type="molecule type" value="Genomic_DNA"/>
</dbReference>
<feature type="region of interest" description="Disordered" evidence="2">
    <location>
        <begin position="119"/>
        <end position="151"/>
    </location>
</feature>
<evidence type="ECO:0008006" key="5">
    <source>
        <dbReference type="Google" id="ProtNLM"/>
    </source>
</evidence>
<reference evidence="4" key="1">
    <citation type="submission" date="2017-01" db="EMBL/GenBank/DDBJ databases">
        <title>Draft genome of the species Salinivibrio costicola subsp. alcaliphilus.</title>
        <authorList>
            <person name="Lopez-Hermoso C."/>
            <person name="De La Haba R."/>
            <person name="Sanchez-Porro C."/>
            <person name="Ventosa A."/>
        </authorList>
    </citation>
    <scope>NUCLEOTIDE SEQUENCE [LARGE SCALE GENOMIC DNA]</scope>
    <source>
        <strain evidence="4">CBH448</strain>
    </source>
</reference>
<evidence type="ECO:0000256" key="1">
    <source>
        <dbReference type="ARBA" id="ARBA00044755"/>
    </source>
</evidence>
<proteinExistence type="inferred from homology"/>
<dbReference type="PANTHER" id="PTHR35024:SF4">
    <property type="entry name" value="POLYMER-FORMING CYTOSKELETAL PROTEIN"/>
    <property type="match status" value="1"/>
</dbReference>
<evidence type="ECO:0000313" key="4">
    <source>
        <dbReference type="Proteomes" id="UP000189431"/>
    </source>
</evidence>
<dbReference type="PANTHER" id="PTHR35024">
    <property type="entry name" value="HYPOTHETICAL CYTOSOLIC PROTEIN"/>
    <property type="match status" value="1"/>
</dbReference>
<organism evidence="3 4">
    <name type="scientific">Salinivibrio costicola subsp. alcaliphilus</name>
    <dbReference type="NCBI Taxonomy" id="272773"/>
    <lineage>
        <taxon>Bacteria</taxon>
        <taxon>Pseudomonadati</taxon>
        <taxon>Pseudomonadota</taxon>
        <taxon>Gammaproteobacteria</taxon>
        <taxon>Vibrionales</taxon>
        <taxon>Vibrionaceae</taxon>
        <taxon>Salinivibrio</taxon>
    </lineage>
</organism>
<accession>A0ABX3KT01</accession>
<dbReference type="RefSeq" id="WP_077661612.1">
    <property type="nucleotide sequence ID" value="NZ_MUFR01000008.1"/>
</dbReference>
<dbReference type="InterPro" id="IPR007607">
    <property type="entry name" value="BacA/B"/>
</dbReference>
<dbReference type="Proteomes" id="UP000189431">
    <property type="component" value="Unassembled WGS sequence"/>
</dbReference>
<gene>
    <name evidence="3" type="ORF">BZJ21_04190</name>
</gene>
<dbReference type="Pfam" id="PF04519">
    <property type="entry name" value="Bactofilin"/>
    <property type="match status" value="1"/>
</dbReference>
<feature type="compositionally biased region" description="Basic and acidic residues" evidence="2">
    <location>
        <begin position="126"/>
        <end position="138"/>
    </location>
</feature>
<name>A0ABX3KT01_SALCS</name>
<evidence type="ECO:0000256" key="2">
    <source>
        <dbReference type="SAM" id="MobiDB-lite"/>
    </source>
</evidence>
<comment type="similarity">
    <text evidence="1">Belongs to the bactofilin family.</text>
</comment>
<comment type="caution">
    <text evidence="3">The sequence shown here is derived from an EMBL/GenBank/DDBJ whole genome shotgun (WGS) entry which is preliminary data.</text>
</comment>
<evidence type="ECO:0000313" key="3">
    <source>
        <dbReference type="EMBL" id="OOF34709.1"/>
    </source>
</evidence>